<comment type="similarity">
    <text evidence="3 7">Belongs to the glycosyl hydrolase 47 family.</text>
</comment>
<dbReference type="UniPathway" id="UPA00378"/>
<dbReference type="Pfam" id="PF01532">
    <property type="entry name" value="Glyco_hydro_47"/>
    <property type="match status" value="1"/>
</dbReference>
<feature type="compositionally biased region" description="Basic and acidic residues" evidence="8">
    <location>
        <begin position="60"/>
        <end position="90"/>
    </location>
</feature>
<evidence type="ECO:0000256" key="8">
    <source>
        <dbReference type="SAM" id="MobiDB-lite"/>
    </source>
</evidence>
<reference evidence="10" key="1">
    <citation type="submission" date="2020-01" db="EMBL/GenBank/DDBJ databases">
        <authorList>
            <consortium name="DOE Joint Genome Institute"/>
            <person name="Haridas S."/>
            <person name="Albert R."/>
            <person name="Binder M."/>
            <person name="Bloem J."/>
            <person name="Labutti K."/>
            <person name="Salamov A."/>
            <person name="Andreopoulos B."/>
            <person name="Baker S.E."/>
            <person name="Barry K."/>
            <person name="Bills G."/>
            <person name="Bluhm B.H."/>
            <person name="Cannon C."/>
            <person name="Castanera R."/>
            <person name="Culley D.E."/>
            <person name="Daum C."/>
            <person name="Ezra D."/>
            <person name="Gonzalez J.B."/>
            <person name="Henrissat B."/>
            <person name="Kuo A."/>
            <person name="Liang C."/>
            <person name="Lipzen A."/>
            <person name="Lutzoni F."/>
            <person name="Magnuson J."/>
            <person name="Mondo S."/>
            <person name="Nolan M."/>
            <person name="Ohm R."/>
            <person name="Pangilinan J."/>
            <person name="Park H.-J."/>
            <person name="Ramirez L."/>
            <person name="Alfaro M."/>
            <person name="Sun H."/>
            <person name="Tritt A."/>
            <person name="Yoshinaga Y."/>
            <person name="Zwiers L.-H."/>
            <person name="Turgeon B.G."/>
            <person name="Goodwin S.B."/>
            <person name="Spatafora J.W."/>
            <person name="Crous P.W."/>
            <person name="Grigoriev I.V."/>
        </authorList>
    </citation>
    <scope>NUCLEOTIDE SEQUENCE</scope>
    <source>
        <strain evidence="10">CBS 342.82</strain>
    </source>
</reference>
<feature type="region of interest" description="Disordered" evidence="8">
    <location>
        <begin position="810"/>
        <end position="867"/>
    </location>
</feature>
<sequence>MPGRVRRVRFIAIVVCIVTTFLLYERNAARVDQYASVLTHTVGGYGGSVLRPQRIGDPPKSGHVEDQVRKQQEKQEKQQQDEEAAAKRPQEGNVANPKPKPLGIPQPVVTTSSTTSLTTSTTSTKPAALPAATKPPTSGDDAQEDDGLEQHELETMLKYSAGQLPENGRDALGVAYKGKPDDGRTYTVEDSTPATDKKPKADSQKTKKPKKPEIKDDEEEAQVTWKRQEEHFPISTTIALPAGSPKPIARIQHGGKGSVDTTRLNAVKEATKHAWGGYRKHAWGADEVTPLSGSNRTTFNGWGATMIDSMDTLWIMGLHEDFEEAVKKVASINFQTSQRNDIPLFEVTIRYLGGLLGAYDVSGRKHKVLLDKAVELAEVLYGAFDTPNRMPLTYYFWKPAFASQPHRAPSDMIMAEIGTLTLEMTRLAQLTKEPKFYDAVARITDALEAWQGKTRIPGLWPTHIDASGCEKPAQMPESGKYKDLSVKQGSQNEIFITSDPVKHEKRASKDEAEGLEADRLGDFLDTVAKQAPDSAVDDFRKDAAFKSDKKLPDLPVQAKSDKKVPDLPQQYGKSMASSKSMMSSLDGKRPALWLDENIISGTEVCRPKGLGSVSKQASEHFTLGGASDSTFEYLSKEYLLLGGLSSQYKNMYLKSADAAAEKLLFRPMTPGNHDILISGEIRVDWNATSESYVEELIPKGEHLTCFAGGMFAMGGRLFDRPDHVDIGRRLTEGCVWAYNSTKSGIMPETFEAAMCKDPKNCQWDVEAYHALLAPQFGINLPATPAAEEALPLPDVDKLLASLDQEVEAAETPFGSGFDQKDAPAGSKKDSTPATGKSKSSGSQNGAGSAGSKAGPSNPGLEGAALPLDANGNVKPALSANQKGAVKAAGSPAEAPIVPPGQGLDAPGLHKRQIVDDVDLTEKRPAQRIDDAAPTTTAAAPYIAGPPAGAAIATSTSSGAEPTSTGIDRKKYLKLMIESTGLPAGMTRLTSRAYILRPEAIESVFYMYRITGEQQWRDVGWKMFQAIDKATRTDIAHAAIHDVTVQPGARDQNRGPHSTIGYDTLEKGDSMESFWIGETLKYFYLLFDDPENWSLDDWVLNTEAHFFRRPDATAHSSTTGTAGQAP</sequence>
<evidence type="ECO:0000256" key="1">
    <source>
        <dbReference type="ARBA" id="ARBA00001913"/>
    </source>
</evidence>
<feature type="compositionally biased region" description="Basic and acidic residues" evidence="8">
    <location>
        <begin position="818"/>
        <end position="830"/>
    </location>
</feature>
<dbReference type="InterPro" id="IPR001382">
    <property type="entry name" value="Glyco_hydro_47"/>
</dbReference>
<dbReference type="GO" id="GO:0005783">
    <property type="term" value="C:endoplasmic reticulum"/>
    <property type="evidence" value="ECO:0007669"/>
    <property type="project" value="TreeGrafter"/>
</dbReference>
<feature type="region of interest" description="Disordered" evidence="8">
    <location>
        <begin position="45"/>
        <end position="146"/>
    </location>
</feature>
<feature type="compositionally biased region" description="Low complexity" evidence="8">
    <location>
        <begin position="835"/>
        <end position="859"/>
    </location>
</feature>
<dbReference type="InterPro" id="IPR012341">
    <property type="entry name" value="6hp_glycosidase-like_sf"/>
</dbReference>
<dbReference type="GO" id="GO:0005509">
    <property type="term" value="F:calcium ion binding"/>
    <property type="evidence" value="ECO:0007669"/>
    <property type="project" value="InterPro"/>
</dbReference>
<dbReference type="InterPro" id="IPR036026">
    <property type="entry name" value="Seven-hairpin_glycosidases"/>
</dbReference>
<dbReference type="GO" id="GO:0036503">
    <property type="term" value="P:ERAD pathway"/>
    <property type="evidence" value="ECO:0007669"/>
    <property type="project" value="UniProtKB-ARBA"/>
</dbReference>
<evidence type="ECO:0000256" key="4">
    <source>
        <dbReference type="ARBA" id="ARBA00022801"/>
    </source>
</evidence>
<feature type="compositionally biased region" description="Basic and acidic residues" evidence="8">
    <location>
        <begin position="195"/>
        <end position="205"/>
    </location>
</feature>
<keyword evidence="7" id="KW-0326">Glycosidase</keyword>
<keyword evidence="4 7" id="KW-0378">Hydrolase</keyword>
<organism evidence="10">
    <name type="scientific">Dissoconium aciculare CBS 342.82</name>
    <dbReference type="NCBI Taxonomy" id="1314786"/>
    <lineage>
        <taxon>Eukaryota</taxon>
        <taxon>Fungi</taxon>
        <taxon>Dikarya</taxon>
        <taxon>Ascomycota</taxon>
        <taxon>Pezizomycotina</taxon>
        <taxon>Dothideomycetes</taxon>
        <taxon>Dothideomycetidae</taxon>
        <taxon>Mycosphaerellales</taxon>
        <taxon>Dissoconiaceae</taxon>
        <taxon>Dissoconium</taxon>
    </lineage>
</organism>
<dbReference type="Proteomes" id="UP000504637">
    <property type="component" value="Unplaced"/>
</dbReference>
<evidence type="ECO:0000256" key="3">
    <source>
        <dbReference type="ARBA" id="ARBA00007658"/>
    </source>
</evidence>
<dbReference type="PANTHER" id="PTHR11742">
    <property type="entry name" value="MANNOSYL-OLIGOSACCHARIDE ALPHA-1,2-MANNOSIDASE-RELATED"/>
    <property type="match status" value="1"/>
</dbReference>
<reference evidence="10" key="2">
    <citation type="submission" date="2020-04" db="EMBL/GenBank/DDBJ databases">
        <authorList>
            <consortium name="NCBI Genome Project"/>
        </authorList>
    </citation>
    <scope>NUCLEOTIDE SEQUENCE</scope>
    <source>
        <strain evidence="10">CBS 342.82</strain>
    </source>
</reference>
<evidence type="ECO:0000313" key="9">
    <source>
        <dbReference type="Proteomes" id="UP000504637"/>
    </source>
</evidence>
<accession>A0A6J3MA30</accession>
<protein>
    <recommendedName>
        <fullName evidence="7">alpha-1,2-Mannosidase</fullName>
        <ecNumber evidence="7">3.2.1.-</ecNumber>
    </recommendedName>
</protein>
<feature type="compositionally biased region" description="Low complexity" evidence="8">
    <location>
        <begin position="110"/>
        <end position="138"/>
    </location>
</feature>
<proteinExistence type="inferred from homology"/>
<dbReference type="Gene3D" id="1.50.10.10">
    <property type="match status" value="3"/>
</dbReference>
<dbReference type="InterPro" id="IPR050749">
    <property type="entry name" value="Glycosyl_Hydrolase_47"/>
</dbReference>
<feature type="region of interest" description="Disordered" evidence="8">
    <location>
        <begin position="238"/>
        <end position="259"/>
    </location>
</feature>
<dbReference type="GeneID" id="54361952"/>
<name>A0A6J3MA30_9PEZI</name>
<dbReference type="PANTHER" id="PTHR11742:SF103">
    <property type="entry name" value="ENDOPLASMIC RETICULUM MANNOSIDASE MNL2-RELATED"/>
    <property type="match status" value="1"/>
</dbReference>
<dbReference type="PRINTS" id="PR00747">
    <property type="entry name" value="GLYHDRLASE47"/>
</dbReference>
<evidence type="ECO:0000256" key="6">
    <source>
        <dbReference type="PIRSR" id="PIRSR601382-2"/>
    </source>
</evidence>
<dbReference type="GO" id="GO:0005975">
    <property type="term" value="P:carbohydrate metabolic process"/>
    <property type="evidence" value="ECO:0007669"/>
    <property type="project" value="InterPro"/>
</dbReference>
<gene>
    <name evidence="10" type="ORF">K489DRAFT_377430</name>
</gene>
<evidence type="ECO:0000256" key="5">
    <source>
        <dbReference type="ARBA" id="ARBA00023157"/>
    </source>
</evidence>
<dbReference type="GO" id="GO:0004571">
    <property type="term" value="F:mannosyl-oligosaccharide 1,2-alpha-mannosidase activity"/>
    <property type="evidence" value="ECO:0007669"/>
    <property type="project" value="InterPro"/>
</dbReference>
<dbReference type="OrthoDB" id="8118055at2759"/>
<evidence type="ECO:0000256" key="2">
    <source>
        <dbReference type="ARBA" id="ARBA00004922"/>
    </source>
</evidence>
<dbReference type="RefSeq" id="XP_033461927.1">
    <property type="nucleotide sequence ID" value="XM_033604152.1"/>
</dbReference>
<comment type="pathway">
    <text evidence="2">Protein modification; protein glycosylation.</text>
</comment>
<feature type="binding site" evidence="6">
    <location>
        <position position="1101"/>
    </location>
    <ligand>
        <name>Ca(2+)</name>
        <dbReference type="ChEBI" id="CHEBI:29108"/>
    </ligand>
</feature>
<reference evidence="10" key="3">
    <citation type="submission" date="2025-08" db="UniProtKB">
        <authorList>
            <consortium name="RefSeq"/>
        </authorList>
    </citation>
    <scope>IDENTIFICATION</scope>
    <source>
        <strain evidence="10">CBS 342.82</strain>
    </source>
</reference>
<keyword evidence="6" id="KW-0106">Calcium</keyword>
<dbReference type="SUPFAM" id="SSF48225">
    <property type="entry name" value="Seven-hairpin glycosidases"/>
    <property type="match status" value="1"/>
</dbReference>
<comment type="cofactor">
    <cofactor evidence="1 6">
        <name>Ca(2+)</name>
        <dbReference type="ChEBI" id="CHEBI:29108"/>
    </cofactor>
</comment>
<dbReference type="AlphaFoldDB" id="A0A6J3MA30"/>
<evidence type="ECO:0000256" key="7">
    <source>
        <dbReference type="RuleBase" id="RU361193"/>
    </source>
</evidence>
<evidence type="ECO:0000313" key="10">
    <source>
        <dbReference type="RefSeq" id="XP_033461927.1"/>
    </source>
</evidence>
<dbReference type="EC" id="3.2.1.-" evidence="7"/>
<feature type="region of interest" description="Disordered" evidence="8">
    <location>
        <begin position="550"/>
        <end position="583"/>
    </location>
</feature>
<feature type="compositionally biased region" description="Low complexity" evidence="8">
    <location>
        <begin position="573"/>
        <end position="583"/>
    </location>
</feature>
<keyword evidence="5" id="KW-1015">Disulfide bond</keyword>
<dbReference type="GO" id="GO:0016020">
    <property type="term" value="C:membrane"/>
    <property type="evidence" value="ECO:0007669"/>
    <property type="project" value="InterPro"/>
</dbReference>
<feature type="region of interest" description="Disordered" evidence="8">
    <location>
        <begin position="161"/>
        <end position="221"/>
    </location>
</feature>
<keyword evidence="9" id="KW-1185">Reference proteome</keyword>
<keyword evidence="6" id="KW-0479">Metal-binding</keyword>